<gene>
    <name evidence="3" type="ORF">ABMA27_004669</name>
    <name evidence="2" type="ORF">ABMA28_004866</name>
</gene>
<dbReference type="Proteomes" id="UP001549920">
    <property type="component" value="Unassembled WGS sequence"/>
</dbReference>
<organism evidence="2 5">
    <name type="scientific">Loxostege sticticalis</name>
    <name type="common">Beet webworm moth</name>
    <dbReference type="NCBI Taxonomy" id="481309"/>
    <lineage>
        <taxon>Eukaryota</taxon>
        <taxon>Metazoa</taxon>
        <taxon>Ecdysozoa</taxon>
        <taxon>Arthropoda</taxon>
        <taxon>Hexapoda</taxon>
        <taxon>Insecta</taxon>
        <taxon>Pterygota</taxon>
        <taxon>Neoptera</taxon>
        <taxon>Endopterygota</taxon>
        <taxon>Lepidoptera</taxon>
        <taxon>Glossata</taxon>
        <taxon>Ditrysia</taxon>
        <taxon>Pyraloidea</taxon>
        <taxon>Crambidae</taxon>
        <taxon>Pyraustinae</taxon>
        <taxon>Loxostege</taxon>
    </lineage>
</organism>
<name>A0ABD0SSP6_LOXSC</name>
<evidence type="ECO:0000313" key="4">
    <source>
        <dbReference type="Proteomes" id="UP001549920"/>
    </source>
</evidence>
<feature type="region of interest" description="Disordered" evidence="1">
    <location>
        <begin position="108"/>
        <end position="150"/>
    </location>
</feature>
<accession>A0ABD0SSP6</accession>
<evidence type="ECO:0000313" key="2">
    <source>
        <dbReference type="EMBL" id="KAL0822874.1"/>
    </source>
</evidence>
<comment type="caution">
    <text evidence="2">The sequence shown here is derived from an EMBL/GenBank/DDBJ whole genome shotgun (WGS) entry which is preliminary data.</text>
</comment>
<protein>
    <recommendedName>
        <fullName evidence="6">Regulatory protein zeste</fullName>
    </recommendedName>
</protein>
<evidence type="ECO:0000256" key="1">
    <source>
        <dbReference type="SAM" id="MobiDB-lite"/>
    </source>
</evidence>
<evidence type="ECO:0000313" key="3">
    <source>
        <dbReference type="EMBL" id="KAL0872279.1"/>
    </source>
</evidence>
<dbReference type="EMBL" id="JBEUOH010000016">
    <property type="protein sequence ID" value="KAL0872279.1"/>
    <property type="molecule type" value="Genomic_DNA"/>
</dbReference>
<keyword evidence="4" id="KW-1185">Reference proteome</keyword>
<proteinExistence type="predicted"/>
<dbReference type="Proteomes" id="UP001549921">
    <property type="component" value="Unassembled WGS sequence"/>
</dbReference>
<sequence length="214" mass="23412">MVAMSAVLPRCRVSPEQLDILLSFMEEHPEFAAGKHSVYSRFSSSKLWRLLAERLNAAAAESAGARKSPDRWCRYWADLKYKSRKKSAAGGALGELTSAEERLQNILNNSGSKDFSGGRSANSDDDRKPNLEEDMCSEGSGAGMPSDTPRIGTEELLAEAAMRSALAAEKQAEAMAQAVDLLRDLVSILRERPPTHMVPAPAPPPPLQHHHHRL</sequence>
<evidence type="ECO:0000313" key="5">
    <source>
        <dbReference type="Proteomes" id="UP001549921"/>
    </source>
</evidence>
<reference evidence="4 5" key="1">
    <citation type="submission" date="2024-06" db="EMBL/GenBank/DDBJ databases">
        <title>A chromosome-level genome assembly of beet webworm, Loxostege sticticalis.</title>
        <authorList>
            <person name="Zhang Y."/>
        </authorList>
    </citation>
    <scope>NUCLEOTIDE SEQUENCE [LARGE SCALE GENOMIC DNA]</scope>
    <source>
        <strain evidence="3">AQ026</strain>
        <strain evidence="2">AQ028</strain>
        <tissue evidence="2">Male pupae</tissue>
        <tissue evidence="3">Whole body</tissue>
    </source>
</reference>
<feature type="compositionally biased region" description="Basic and acidic residues" evidence="1">
    <location>
        <begin position="122"/>
        <end position="131"/>
    </location>
</feature>
<evidence type="ECO:0008006" key="6">
    <source>
        <dbReference type="Google" id="ProtNLM"/>
    </source>
</evidence>
<dbReference type="EMBL" id="JBEDNZ010000016">
    <property type="protein sequence ID" value="KAL0822874.1"/>
    <property type="molecule type" value="Genomic_DNA"/>
</dbReference>
<dbReference type="AlphaFoldDB" id="A0ABD0SSP6"/>